<proteinExistence type="predicted"/>
<reference evidence="1 2" key="1">
    <citation type="submission" date="2020-05" db="EMBL/GenBank/DDBJ databases">
        <title>Identification and distribution of gene clusters putatively required for synthesis of sphingolipid metabolism inhibitors in phylogenetically diverse species of the filamentous fungus Fusarium.</title>
        <authorList>
            <person name="Kim H.-S."/>
            <person name="Busman M."/>
            <person name="Brown D.W."/>
            <person name="Divon H."/>
            <person name="Uhlig S."/>
            <person name="Proctor R.H."/>
        </authorList>
    </citation>
    <scope>NUCLEOTIDE SEQUENCE [LARGE SCALE GENOMIC DNA]</scope>
    <source>
        <strain evidence="1 2">NRRL 25211</strain>
    </source>
</reference>
<accession>A0A8H5L9J1</accession>
<dbReference type="Proteomes" id="UP000544095">
    <property type="component" value="Unassembled WGS sequence"/>
</dbReference>
<organism evidence="1 2">
    <name type="scientific">Fusarium pseudoanthophilum</name>
    <dbReference type="NCBI Taxonomy" id="48495"/>
    <lineage>
        <taxon>Eukaryota</taxon>
        <taxon>Fungi</taxon>
        <taxon>Dikarya</taxon>
        <taxon>Ascomycota</taxon>
        <taxon>Pezizomycotina</taxon>
        <taxon>Sordariomycetes</taxon>
        <taxon>Hypocreomycetidae</taxon>
        <taxon>Hypocreales</taxon>
        <taxon>Nectriaceae</taxon>
        <taxon>Fusarium</taxon>
        <taxon>Fusarium fujikuroi species complex</taxon>
    </lineage>
</organism>
<dbReference type="AlphaFoldDB" id="A0A8H5L9J1"/>
<keyword evidence="2" id="KW-1185">Reference proteome</keyword>
<evidence type="ECO:0000313" key="1">
    <source>
        <dbReference type="EMBL" id="KAF5587533.1"/>
    </source>
</evidence>
<evidence type="ECO:0000313" key="2">
    <source>
        <dbReference type="Proteomes" id="UP000544095"/>
    </source>
</evidence>
<protein>
    <submittedName>
        <fullName evidence="1">Uncharacterized protein</fullName>
    </submittedName>
</protein>
<sequence>MASSGPPKGYTKALETRLRETEMVLIRVLHSTNDQELLYRAFSEDSRELGLNERISEHSIGEQRMLALMNHWERFPLRTADNVVQWIEETSRNSNLQDGAGSQSAKRTGEVSKLVEHPHDINHQPEVGIESNVDSEDTLSVERRHGHAGSISLPPMELSSEDTVEAPIPAEKAHEVRNTTASSMIELPEDFKDQFLW</sequence>
<comment type="caution">
    <text evidence="1">The sequence shown here is derived from an EMBL/GenBank/DDBJ whole genome shotgun (WGS) entry which is preliminary data.</text>
</comment>
<gene>
    <name evidence="1" type="ORF">FPANT_6878</name>
</gene>
<dbReference type="EMBL" id="JAAOAR010000330">
    <property type="protein sequence ID" value="KAF5587533.1"/>
    <property type="molecule type" value="Genomic_DNA"/>
</dbReference>
<name>A0A8H5L9J1_9HYPO</name>